<protein>
    <submittedName>
        <fullName evidence="1">Uncharacterized protein</fullName>
    </submittedName>
</protein>
<proteinExistence type="predicted"/>
<dbReference type="AlphaFoldDB" id="A0AAE0YUD4"/>
<sequence>MIMVTSISIAALCFSGHDYLVRNIPSDQACLSTSGLWSARHCGQRDKPVGFKVCVQPEGSEGVCVYNRKALKVCVYNRKALNVYRSQFWPHYAWWVRVSGRREWSGDRAPDGDLSYGRTMADGFQSLVGGKGGGQAIELQMEISVMAALCLVGSSLW</sequence>
<comment type="caution">
    <text evidence="1">The sequence shown here is derived from an EMBL/GenBank/DDBJ whole genome shotgun (WGS) entry which is preliminary data.</text>
</comment>
<evidence type="ECO:0000313" key="2">
    <source>
        <dbReference type="Proteomes" id="UP001283361"/>
    </source>
</evidence>
<name>A0AAE0YUD4_9GAST</name>
<evidence type="ECO:0000313" key="1">
    <source>
        <dbReference type="EMBL" id="KAK3757418.1"/>
    </source>
</evidence>
<dbReference type="Proteomes" id="UP001283361">
    <property type="component" value="Unassembled WGS sequence"/>
</dbReference>
<organism evidence="1 2">
    <name type="scientific">Elysia crispata</name>
    <name type="common">lettuce slug</name>
    <dbReference type="NCBI Taxonomy" id="231223"/>
    <lineage>
        <taxon>Eukaryota</taxon>
        <taxon>Metazoa</taxon>
        <taxon>Spiralia</taxon>
        <taxon>Lophotrochozoa</taxon>
        <taxon>Mollusca</taxon>
        <taxon>Gastropoda</taxon>
        <taxon>Heterobranchia</taxon>
        <taxon>Euthyneura</taxon>
        <taxon>Panpulmonata</taxon>
        <taxon>Sacoglossa</taxon>
        <taxon>Placobranchoidea</taxon>
        <taxon>Plakobranchidae</taxon>
        <taxon>Elysia</taxon>
    </lineage>
</organism>
<keyword evidence="2" id="KW-1185">Reference proteome</keyword>
<dbReference type="EMBL" id="JAWDGP010005367">
    <property type="protein sequence ID" value="KAK3757418.1"/>
    <property type="molecule type" value="Genomic_DNA"/>
</dbReference>
<reference evidence="1" key="1">
    <citation type="journal article" date="2023" name="G3 (Bethesda)">
        <title>A reference genome for the long-term kleptoplast-retaining sea slug Elysia crispata morphotype clarki.</title>
        <authorList>
            <person name="Eastman K.E."/>
            <person name="Pendleton A.L."/>
            <person name="Shaikh M.A."/>
            <person name="Suttiyut T."/>
            <person name="Ogas R."/>
            <person name="Tomko P."/>
            <person name="Gavelis G."/>
            <person name="Widhalm J.R."/>
            <person name="Wisecaver J.H."/>
        </authorList>
    </citation>
    <scope>NUCLEOTIDE SEQUENCE</scope>
    <source>
        <strain evidence="1">ECLA1</strain>
    </source>
</reference>
<gene>
    <name evidence="1" type="ORF">RRG08_008355</name>
</gene>
<accession>A0AAE0YUD4</accession>